<keyword evidence="1" id="KW-0732">Signal</keyword>
<gene>
    <name evidence="2" type="ORF">FOZ61_007673</name>
</gene>
<dbReference type="Proteomes" id="UP000570595">
    <property type="component" value="Unassembled WGS sequence"/>
</dbReference>
<dbReference type="AlphaFoldDB" id="A0A7J6L7V8"/>
<proteinExistence type="predicted"/>
<feature type="signal peptide" evidence="1">
    <location>
        <begin position="1"/>
        <end position="25"/>
    </location>
</feature>
<name>A0A7J6L7V8_PEROL</name>
<feature type="chain" id="PRO_5029903265" evidence="1">
    <location>
        <begin position="26"/>
        <end position="826"/>
    </location>
</feature>
<evidence type="ECO:0000313" key="3">
    <source>
        <dbReference type="Proteomes" id="UP000570595"/>
    </source>
</evidence>
<organism evidence="2 3">
    <name type="scientific">Perkinsus olseni</name>
    <name type="common">Perkinsus atlanticus</name>
    <dbReference type="NCBI Taxonomy" id="32597"/>
    <lineage>
        <taxon>Eukaryota</taxon>
        <taxon>Sar</taxon>
        <taxon>Alveolata</taxon>
        <taxon>Perkinsozoa</taxon>
        <taxon>Perkinsea</taxon>
        <taxon>Perkinsida</taxon>
        <taxon>Perkinsidae</taxon>
        <taxon>Perkinsus</taxon>
    </lineage>
</organism>
<sequence length="826" mass="91648">MIPTIDCSHFFALVFLLQYSFICEATWGMTRESLRAYKTDLPTFDDLFVFKSRGRSTLKADALSEEQIDGMFKGVPTASAITSSPVMKATNSMVKRAIDESGVLGIAAPLLLTTTAEVSNSSSWRTELSCSSLCFAHSSRAGKKYSIKGGGNMAELKRLLYVGLLGADLLARNGGSAVVIEDPTYVRRYKRQRSLSREERDAAASWIDEYMLGKLCEMFKDGSKIPNHVKAEDLGDGRAHFTVPHLLPKSILDKPVGFAPAPSTLDIRAPKGQKTTRLLTKASDSSLMVTSKDSTSMVVFTRNPRYNVLTVKNGTCPYVKSAEVFPCLFPDYESLTGFTEAQFEVPPGRLNSNTIRWLYIGLMGRSFVDISIEERRAARLKELDDEDEEEEEEEEDAAQLALIVNPFASLFPSLFCLRMPSMRLYLVTVCFLDSSSAGSTTLGEATIISKVVPRRVAVPPYSSLVERKGWSVTSLRADALNSTMMDSLFLGVPSVSNLKARDTLTLSLDQLVKFSQKDGLLSVTEMVCPFDPNDKQSKSVEAGTMAYIFPHHWTNFRLKFPHWRLVRAKGTRYSIRLSNGSGDLTTAVRLLYIGLLGEKAVDDEGLSLKFTQEEPVQEESGTWNSVVSLQEFILRRLCRMYRNEYTSLPTIVVAKKINRAAVMAEDATVLAFPRPSTKKYVPALGIHHAPANRPYGKSFKVISTVIVPRTWMPQYNSVTFCLEGDGRLAICSFSCGGEKTVAVLDYIPIQLPQYKSLDRVTCISYRHAKADTVEAFLDWLYDGITTSSSSSNGRNSGDTSNANTVFVKYFCDRLASNEESSMKFLT</sequence>
<dbReference type="OrthoDB" id="10437479at2759"/>
<comment type="caution">
    <text evidence="2">The sequence shown here is derived from an EMBL/GenBank/DDBJ whole genome shotgun (WGS) entry which is preliminary data.</text>
</comment>
<reference evidence="2 3" key="1">
    <citation type="submission" date="2020-04" db="EMBL/GenBank/DDBJ databases">
        <title>Perkinsus olseni comparative genomics.</title>
        <authorList>
            <person name="Bogema D.R."/>
        </authorList>
    </citation>
    <scope>NUCLEOTIDE SEQUENCE [LARGE SCALE GENOMIC DNA]</scope>
    <source>
        <strain evidence="2">ATCC PRA-179</strain>
    </source>
</reference>
<evidence type="ECO:0000313" key="2">
    <source>
        <dbReference type="EMBL" id="KAF4655249.1"/>
    </source>
</evidence>
<evidence type="ECO:0000256" key="1">
    <source>
        <dbReference type="SAM" id="SignalP"/>
    </source>
</evidence>
<protein>
    <submittedName>
        <fullName evidence="2">Uncharacterized protein</fullName>
    </submittedName>
</protein>
<accession>A0A7J6L7V8</accession>
<dbReference type="EMBL" id="JABAHT010000477">
    <property type="protein sequence ID" value="KAF4655249.1"/>
    <property type="molecule type" value="Genomic_DNA"/>
</dbReference>